<feature type="domain" description="Nephrocystin 3-like N-terminal" evidence="3">
    <location>
        <begin position="399"/>
        <end position="580"/>
    </location>
</feature>
<dbReference type="Gene3D" id="3.40.50.300">
    <property type="entry name" value="P-loop containing nucleotide triphosphate hydrolases"/>
    <property type="match status" value="1"/>
</dbReference>
<comment type="caution">
    <text evidence="4">The sequence shown here is derived from an EMBL/GenBank/DDBJ whole genome shotgun (WGS) entry which is preliminary data.</text>
</comment>
<evidence type="ECO:0000313" key="4">
    <source>
        <dbReference type="EMBL" id="KAK4458634.1"/>
    </source>
</evidence>
<dbReference type="InterPro" id="IPR056884">
    <property type="entry name" value="NPHP3-like_N"/>
</dbReference>
<evidence type="ECO:0000256" key="2">
    <source>
        <dbReference type="SAM" id="MobiDB-lite"/>
    </source>
</evidence>
<evidence type="ECO:0000313" key="5">
    <source>
        <dbReference type="Proteomes" id="UP001321749"/>
    </source>
</evidence>
<keyword evidence="5" id="KW-1185">Reference proteome</keyword>
<dbReference type="SUPFAM" id="SSF52540">
    <property type="entry name" value="P-loop containing nucleoside triphosphate hydrolases"/>
    <property type="match status" value="1"/>
</dbReference>
<feature type="region of interest" description="Disordered" evidence="2">
    <location>
        <begin position="1010"/>
        <end position="1067"/>
    </location>
</feature>
<evidence type="ECO:0000259" key="3">
    <source>
        <dbReference type="Pfam" id="PF24883"/>
    </source>
</evidence>
<name>A0AAV9HF80_9PEZI</name>
<dbReference type="InterPro" id="IPR029058">
    <property type="entry name" value="AB_hydrolase_fold"/>
</dbReference>
<reference evidence="4" key="1">
    <citation type="journal article" date="2023" name="Mol. Phylogenet. Evol.">
        <title>Genome-scale phylogeny and comparative genomics of the fungal order Sordariales.</title>
        <authorList>
            <person name="Hensen N."/>
            <person name="Bonometti L."/>
            <person name="Westerberg I."/>
            <person name="Brannstrom I.O."/>
            <person name="Guillou S."/>
            <person name="Cros-Aarteil S."/>
            <person name="Calhoun S."/>
            <person name="Haridas S."/>
            <person name="Kuo A."/>
            <person name="Mondo S."/>
            <person name="Pangilinan J."/>
            <person name="Riley R."/>
            <person name="LaButti K."/>
            <person name="Andreopoulos B."/>
            <person name="Lipzen A."/>
            <person name="Chen C."/>
            <person name="Yan M."/>
            <person name="Daum C."/>
            <person name="Ng V."/>
            <person name="Clum A."/>
            <person name="Steindorff A."/>
            <person name="Ohm R.A."/>
            <person name="Martin F."/>
            <person name="Silar P."/>
            <person name="Natvig D.O."/>
            <person name="Lalanne C."/>
            <person name="Gautier V."/>
            <person name="Ament-Velasquez S.L."/>
            <person name="Kruys A."/>
            <person name="Hutchinson M.I."/>
            <person name="Powell A.J."/>
            <person name="Barry K."/>
            <person name="Miller A.N."/>
            <person name="Grigoriev I.V."/>
            <person name="Debuchy R."/>
            <person name="Gladieux P."/>
            <person name="Hiltunen Thoren M."/>
            <person name="Johannesson H."/>
        </authorList>
    </citation>
    <scope>NUCLEOTIDE SEQUENCE</scope>
    <source>
        <strain evidence="4">PSN324</strain>
    </source>
</reference>
<dbReference type="SUPFAM" id="SSF53474">
    <property type="entry name" value="alpha/beta-Hydrolases"/>
    <property type="match status" value="1"/>
</dbReference>
<sequence length="1067" mass="119228">MKTNEDAINSVGLTLVYEPDGSVDAAVDIVLVHGIGGHPVRSWKCFDEGQSPVSLYSATQPSSTRGKRLKKPPPLTTQLRRTHSEPLLVKEQGLTRSRSLLRKPSFKSSSRLKLEDFPDQADASKPETYWPLDFLPASCPTARIFTWGYHTLVVDKKPLRLQGDIFAHAHELLLELASTRATLGAHARPIVFVAHSTGGVLVKEVLRLSEAERDGPLKEILLSTSAVVFLASPHRATEHSSLGDAVKSMASLTLPIDSNDPVLQQLCGSSSIEVELGRQAFVRLWNDYNFKVKTFQESVFPSYTHLEQRADTTIRRIASFLGDPRENAVTIGALHENICKFGSMEDPGYQALASSLVEFVRNEEERRYTLNSKEMECLAALVQPQVAPSVTQPPTTYPGTCLWLYDLYDFQTWHHRAASGKNKILWVKGESGCGKSILLRSLRRRLERQWVPTGASIVWCTTEGLNTNSFVTCDPSAQQHQPSPATVYRSLLAQLFHQDPRLRRALLTLYNQPRNSSEIFDDALVVSFFADYYVNRRIETPTRRTFMIVEIGDDADPVYVKDIIDRLSQLARNSDFSICVASNYYPEIEQESAISIPMHLRNTDDILRYVNLHLVAEWEERNRTVMTIGQKAGGVFLWAEIVVNILNAAIDEGATQELVDYTLAEVPNDLYGLYEWMLGTLNERERAESLLLFQWVILGAEPMRLNDLFVAIRLTEPSPFACYNKLGPFMALEIGQPFSMRDLRQLRNSEITSDTPYQFHRWFRARSIGLLELKPDNKQQGLNQPIGLQRVQPIHGSVRSFFLSGRGFACLSAGSPSIPLTLTPGDFVDISHYSLLRACLTYLNMRDFESLGHNKTKSKSRIPKSVAGLSLEIPSTVSSQRHLVVSSYPFLQYAVDNLLFHMLSPTYFRYFLPQTEVLLTLSANKFRLWKRWTSLLGTCDADAILARHGKTGNVTAPLLSPVYGARYRVERVLRKLDSLASSGSALAKKKGALSPVTPIVAASPIVMKSPKVEGGGTSDNKNQRFKLPPNLTLPVPKAIRNGGGGGLMSPIKFSREGEGRRRGVARA</sequence>
<dbReference type="PANTHER" id="PTHR10039:SF5">
    <property type="entry name" value="NACHT DOMAIN-CONTAINING PROTEIN"/>
    <property type="match status" value="1"/>
</dbReference>
<reference evidence="4" key="2">
    <citation type="submission" date="2023-06" db="EMBL/GenBank/DDBJ databases">
        <authorList>
            <consortium name="Lawrence Berkeley National Laboratory"/>
            <person name="Mondo S.J."/>
            <person name="Hensen N."/>
            <person name="Bonometti L."/>
            <person name="Westerberg I."/>
            <person name="Brannstrom I.O."/>
            <person name="Guillou S."/>
            <person name="Cros-Aarteil S."/>
            <person name="Calhoun S."/>
            <person name="Haridas S."/>
            <person name="Kuo A."/>
            <person name="Pangilinan J."/>
            <person name="Riley R."/>
            <person name="Labutti K."/>
            <person name="Andreopoulos B."/>
            <person name="Lipzen A."/>
            <person name="Chen C."/>
            <person name="Yanf M."/>
            <person name="Daum C."/>
            <person name="Ng V."/>
            <person name="Clum A."/>
            <person name="Steindorff A."/>
            <person name="Ohm R."/>
            <person name="Martin F."/>
            <person name="Silar P."/>
            <person name="Natvig D."/>
            <person name="Lalanne C."/>
            <person name="Gautier V."/>
            <person name="Ament-Velasquez S.L."/>
            <person name="Kruys A."/>
            <person name="Hutchinson M.I."/>
            <person name="Powell A.J."/>
            <person name="Barry K."/>
            <person name="Miller A.N."/>
            <person name="Grigoriev I.V."/>
            <person name="Debuchy R."/>
            <person name="Gladieux P."/>
            <person name="Thoren M.H."/>
            <person name="Johannesson H."/>
        </authorList>
    </citation>
    <scope>NUCLEOTIDE SEQUENCE</scope>
    <source>
        <strain evidence="4">PSN324</strain>
    </source>
</reference>
<dbReference type="AlphaFoldDB" id="A0AAV9HF80"/>
<evidence type="ECO:0000256" key="1">
    <source>
        <dbReference type="ARBA" id="ARBA00022737"/>
    </source>
</evidence>
<dbReference type="Proteomes" id="UP001321749">
    <property type="component" value="Unassembled WGS sequence"/>
</dbReference>
<accession>A0AAV9HF80</accession>
<feature type="region of interest" description="Disordered" evidence="2">
    <location>
        <begin position="56"/>
        <end position="77"/>
    </location>
</feature>
<organism evidence="4 5">
    <name type="scientific">Cladorrhinum samala</name>
    <dbReference type="NCBI Taxonomy" id="585594"/>
    <lineage>
        <taxon>Eukaryota</taxon>
        <taxon>Fungi</taxon>
        <taxon>Dikarya</taxon>
        <taxon>Ascomycota</taxon>
        <taxon>Pezizomycotina</taxon>
        <taxon>Sordariomycetes</taxon>
        <taxon>Sordariomycetidae</taxon>
        <taxon>Sordariales</taxon>
        <taxon>Podosporaceae</taxon>
        <taxon>Cladorrhinum</taxon>
    </lineage>
</organism>
<gene>
    <name evidence="4" type="ORF">QBC42DRAFT_290379</name>
</gene>
<dbReference type="InterPro" id="IPR027417">
    <property type="entry name" value="P-loop_NTPase"/>
</dbReference>
<keyword evidence="1" id="KW-0677">Repeat</keyword>
<proteinExistence type="predicted"/>
<dbReference type="Pfam" id="PF24883">
    <property type="entry name" value="NPHP3_N"/>
    <property type="match status" value="1"/>
</dbReference>
<dbReference type="EMBL" id="MU865062">
    <property type="protein sequence ID" value="KAK4458634.1"/>
    <property type="molecule type" value="Genomic_DNA"/>
</dbReference>
<dbReference type="PANTHER" id="PTHR10039">
    <property type="entry name" value="AMELOGENIN"/>
    <property type="match status" value="1"/>
</dbReference>
<dbReference type="Gene3D" id="3.40.50.1820">
    <property type="entry name" value="alpha/beta hydrolase"/>
    <property type="match status" value="1"/>
</dbReference>
<protein>
    <recommendedName>
        <fullName evidence="3">Nephrocystin 3-like N-terminal domain-containing protein</fullName>
    </recommendedName>
</protein>